<dbReference type="EC" id="3.2.1.-" evidence="2"/>
<dbReference type="SUPFAM" id="SSF54106">
    <property type="entry name" value="LysM domain"/>
    <property type="match status" value="1"/>
</dbReference>
<proteinExistence type="predicted"/>
<dbReference type="GO" id="GO:0016798">
    <property type="term" value="F:hydrolase activity, acting on glycosyl bonds"/>
    <property type="evidence" value="ECO:0007669"/>
    <property type="project" value="UniProtKB-KW"/>
</dbReference>
<dbReference type="InterPro" id="IPR023346">
    <property type="entry name" value="Lysozyme-like_dom_sf"/>
</dbReference>
<dbReference type="AlphaFoldDB" id="A0A1W1E7M7"/>
<dbReference type="SUPFAM" id="SSF53955">
    <property type="entry name" value="Lysozyme-like"/>
    <property type="match status" value="1"/>
</dbReference>
<dbReference type="CDD" id="cd00118">
    <property type="entry name" value="LysM"/>
    <property type="match status" value="1"/>
</dbReference>
<evidence type="ECO:0000259" key="1">
    <source>
        <dbReference type="PROSITE" id="PS51782"/>
    </source>
</evidence>
<dbReference type="Pfam" id="PF01476">
    <property type="entry name" value="LysM"/>
    <property type="match status" value="1"/>
</dbReference>
<dbReference type="SMART" id="SM00257">
    <property type="entry name" value="LysM"/>
    <property type="match status" value="1"/>
</dbReference>
<dbReference type="InterPro" id="IPR036779">
    <property type="entry name" value="LysM_dom_sf"/>
</dbReference>
<keyword evidence="2" id="KW-0326">Glycosidase</keyword>
<dbReference type="PANTHER" id="PTHR37423:SF2">
    <property type="entry name" value="MEMBRANE-BOUND LYTIC MUREIN TRANSGLYCOSYLASE C"/>
    <property type="match status" value="1"/>
</dbReference>
<sequence length="311" mass="35498">MRKVLLFLCCVLILDASSLVTQFPAARYVLAEFDIDEGYLYNSTFVAFVRHNKKPMERFYRQSIRKSEMLLLLIRGELMDEDLSDLFLYLCVVESGLRMDAHSSKDAKGLWQFMPKTAKAYQLLVDTVYDERNDPVRSTKAAAAYLRHLYERFGKWYLAVLAYNCGEGRLQKALDRAGTDDIEILLDDTGRYLPAQTRDYLRKIVLVAMIGESETIDADDTGTYAKPKVRTNAKKDTHTKESCLISHKVLLGETLESIAAKYQSSVDAIKRINRTEGDMLEVNRLLLIPVSAAYFDTLSKKTTLQEDIQTK</sequence>
<keyword evidence="2" id="KW-0378">Hydrolase</keyword>
<protein>
    <submittedName>
        <fullName evidence="2">Membrane-bound lytic murein transglycosylase D</fullName>
        <ecNumber evidence="2">3.2.1.-</ecNumber>
    </submittedName>
</protein>
<dbReference type="PROSITE" id="PS51782">
    <property type="entry name" value="LYSM"/>
    <property type="match status" value="1"/>
</dbReference>
<organism evidence="2">
    <name type="scientific">hydrothermal vent metagenome</name>
    <dbReference type="NCBI Taxonomy" id="652676"/>
    <lineage>
        <taxon>unclassified sequences</taxon>
        <taxon>metagenomes</taxon>
        <taxon>ecological metagenomes</taxon>
    </lineage>
</organism>
<gene>
    <name evidence="2" type="ORF">MNB_SV-4-67</name>
</gene>
<dbReference type="Gene3D" id="1.10.530.10">
    <property type="match status" value="1"/>
</dbReference>
<dbReference type="InterPro" id="IPR008258">
    <property type="entry name" value="Transglycosylase_SLT_dom_1"/>
</dbReference>
<name>A0A1W1E7M7_9ZZZZ</name>
<feature type="domain" description="LysM" evidence="1">
    <location>
        <begin position="245"/>
        <end position="288"/>
    </location>
</feature>
<dbReference type="Gene3D" id="3.10.350.10">
    <property type="entry name" value="LysM domain"/>
    <property type="match status" value="1"/>
</dbReference>
<reference evidence="2" key="1">
    <citation type="submission" date="2016-10" db="EMBL/GenBank/DDBJ databases">
        <authorList>
            <person name="de Groot N.N."/>
        </authorList>
    </citation>
    <scope>NUCLEOTIDE SEQUENCE</scope>
</reference>
<dbReference type="Pfam" id="PF01464">
    <property type="entry name" value="SLT"/>
    <property type="match status" value="1"/>
</dbReference>
<dbReference type="EMBL" id="FPIB01000005">
    <property type="protein sequence ID" value="SFV89919.1"/>
    <property type="molecule type" value="Genomic_DNA"/>
</dbReference>
<dbReference type="InterPro" id="IPR018392">
    <property type="entry name" value="LysM"/>
</dbReference>
<dbReference type="CDD" id="cd16894">
    <property type="entry name" value="MltD-like"/>
    <property type="match status" value="1"/>
</dbReference>
<evidence type="ECO:0000313" key="2">
    <source>
        <dbReference type="EMBL" id="SFV89919.1"/>
    </source>
</evidence>
<accession>A0A1W1E7M7</accession>
<dbReference type="PANTHER" id="PTHR37423">
    <property type="entry name" value="SOLUBLE LYTIC MUREIN TRANSGLYCOSYLASE-RELATED"/>
    <property type="match status" value="1"/>
</dbReference>